<evidence type="ECO:0000313" key="5">
    <source>
        <dbReference type="Proteomes" id="UP001163846"/>
    </source>
</evidence>
<accession>A0AA38UFY9</accession>
<feature type="domain" description="DUF6729" evidence="3">
    <location>
        <begin position="106"/>
        <end position="301"/>
    </location>
</feature>
<evidence type="ECO:0000259" key="3">
    <source>
        <dbReference type="Pfam" id="PF20499"/>
    </source>
</evidence>
<feature type="compositionally biased region" description="Acidic residues" evidence="1">
    <location>
        <begin position="1"/>
        <end position="10"/>
    </location>
</feature>
<organism evidence="4 5">
    <name type="scientific">Lentinula raphanica</name>
    <dbReference type="NCBI Taxonomy" id="153919"/>
    <lineage>
        <taxon>Eukaryota</taxon>
        <taxon>Fungi</taxon>
        <taxon>Dikarya</taxon>
        <taxon>Basidiomycota</taxon>
        <taxon>Agaricomycotina</taxon>
        <taxon>Agaricomycetes</taxon>
        <taxon>Agaricomycetidae</taxon>
        <taxon>Agaricales</taxon>
        <taxon>Marasmiineae</taxon>
        <taxon>Omphalotaceae</taxon>
        <taxon>Lentinula</taxon>
    </lineage>
</organism>
<evidence type="ECO:0000256" key="1">
    <source>
        <dbReference type="SAM" id="MobiDB-lite"/>
    </source>
</evidence>
<name>A0AA38UFY9_9AGAR</name>
<dbReference type="EMBL" id="MU806298">
    <property type="protein sequence ID" value="KAJ3836717.1"/>
    <property type="molecule type" value="Genomic_DNA"/>
</dbReference>
<feature type="non-terminal residue" evidence="4">
    <location>
        <position position="597"/>
    </location>
</feature>
<feature type="non-terminal residue" evidence="4">
    <location>
        <position position="1"/>
    </location>
</feature>
<evidence type="ECO:0008006" key="6">
    <source>
        <dbReference type="Google" id="ProtNLM"/>
    </source>
</evidence>
<dbReference type="GO" id="GO:0003676">
    <property type="term" value="F:nucleic acid binding"/>
    <property type="evidence" value="ECO:0007669"/>
    <property type="project" value="InterPro"/>
</dbReference>
<dbReference type="InterPro" id="IPR046616">
    <property type="entry name" value="DUF6729"/>
</dbReference>
<reference evidence="4" key="1">
    <citation type="submission" date="2022-08" db="EMBL/GenBank/DDBJ databases">
        <authorList>
            <consortium name="DOE Joint Genome Institute"/>
            <person name="Min B."/>
            <person name="Riley R."/>
            <person name="Sierra-Patev S."/>
            <person name="Naranjo-Ortiz M."/>
            <person name="Looney B."/>
            <person name="Konkel Z."/>
            <person name="Slot J.C."/>
            <person name="Sakamoto Y."/>
            <person name="Steenwyk J.L."/>
            <person name="Rokas A."/>
            <person name="Carro J."/>
            <person name="Camarero S."/>
            <person name="Ferreira P."/>
            <person name="Molpeceres G."/>
            <person name="Ruiz-Duenas F.J."/>
            <person name="Serrano A."/>
            <person name="Henrissat B."/>
            <person name="Drula E."/>
            <person name="Hughes K.W."/>
            <person name="Mata J.L."/>
            <person name="Ishikawa N.K."/>
            <person name="Vargas-Isla R."/>
            <person name="Ushijima S."/>
            <person name="Smith C.A."/>
            <person name="Ahrendt S."/>
            <person name="Andreopoulos W."/>
            <person name="He G."/>
            <person name="Labutti K."/>
            <person name="Lipzen A."/>
            <person name="Ng V."/>
            <person name="Sandor L."/>
            <person name="Barry K."/>
            <person name="Martinez A.T."/>
            <person name="Xiao Y."/>
            <person name="Gibbons J.G."/>
            <person name="Terashima K."/>
            <person name="Hibbett D.S."/>
            <person name="Grigoriev I.V."/>
        </authorList>
    </citation>
    <scope>NUCLEOTIDE SEQUENCE</scope>
    <source>
        <strain evidence="4">TFB9207</strain>
    </source>
</reference>
<dbReference type="Gene3D" id="3.30.420.10">
    <property type="entry name" value="Ribonuclease H-like superfamily/Ribonuclease H"/>
    <property type="match status" value="1"/>
</dbReference>
<dbReference type="InterPro" id="IPR036397">
    <property type="entry name" value="RNaseH_sf"/>
</dbReference>
<proteinExistence type="predicted"/>
<dbReference type="AlphaFoldDB" id="A0AA38UFY9"/>
<sequence>DSEVDDDEELGLAHEGLGTEDGEDGDGDDDDDDDDTGHNDVLSDDNTNSNRRRVSNTLPVWLQSEFERCVQNSGPDNRKQDNRPPLYRDSESFYFPRPARFFVLTRNQRVPTPVHLYDYSFFLWDPECLLPAGIPCPNCHTKLHRHGNCKRPRRYVDFEKTVWIIGYRYKCPTCLNPKSKKHTVTFQSWNPRILVMLPKWLSGEFPAHLSHRSGLSRGVFMFMRTCFQHGFGAKQFANALRVQQLQRYDELQLQYLYYMWESRSITSLLGHTIELFPPFQDRSPKGFAGFVPSAQWLQDTYDDFIATHVQDMNQHTAMLTADIIAIDHSFKVTKQVAKINGIQVFIGLLTATNEKGEIRLCNLVASKSHSQFEIALRKLSESLAMYGHSQPSICYTDNMADQPFMEQVLPSLREGVNPVENHSHLDPLTIPSDVTIIYPLQTSSQVDDAMRSILQLLPDHDDGGGVVIGLDAEYNVEVSSRGYVTGRGQTAVLQIACGKNIFILQVGAMLAGGRLPTILKQILSNPRILKVGRNVAIDLKYLEQATSSPANTFVGAVDLAKLAKEHLVIKRATMGLADLCARTLGKRLNKNVAERVS</sequence>
<feature type="domain" description="3'-5' exonuclease" evidence="2">
    <location>
        <begin position="476"/>
        <end position="590"/>
    </location>
</feature>
<dbReference type="InterPro" id="IPR052408">
    <property type="entry name" value="Exonuclease_MUT-7-like"/>
</dbReference>
<feature type="compositionally biased region" description="Acidic residues" evidence="1">
    <location>
        <begin position="18"/>
        <end position="35"/>
    </location>
</feature>
<dbReference type="GO" id="GO:0006139">
    <property type="term" value="P:nucleobase-containing compound metabolic process"/>
    <property type="evidence" value="ECO:0007669"/>
    <property type="project" value="InterPro"/>
</dbReference>
<dbReference type="PANTHER" id="PTHR47765:SF2">
    <property type="entry name" value="EXONUCLEASE MUT-7 HOMOLOG"/>
    <property type="match status" value="1"/>
</dbReference>
<feature type="region of interest" description="Disordered" evidence="1">
    <location>
        <begin position="1"/>
        <end position="52"/>
    </location>
</feature>
<keyword evidence="5" id="KW-1185">Reference proteome</keyword>
<dbReference type="GO" id="GO:0008408">
    <property type="term" value="F:3'-5' exonuclease activity"/>
    <property type="evidence" value="ECO:0007669"/>
    <property type="project" value="InterPro"/>
</dbReference>
<dbReference type="Pfam" id="PF20499">
    <property type="entry name" value="DUF6729"/>
    <property type="match status" value="1"/>
</dbReference>
<dbReference type="PANTHER" id="PTHR47765">
    <property type="entry name" value="3'-5' EXONUCLEASE DOMAIN-CONTAINING PROTEIN"/>
    <property type="match status" value="1"/>
</dbReference>
<comment type="caution">
    <text evidence="4">The sequence shown here is derived from an EMBL/GenBank/DDBJ whole genome shotgun (WGS) entry which is preliminary data.</text>
</comment>
<dbReference type="Pfam" id="PF01612">
    <property type="entry name" value="DNA_pol_A_exo1"/>
    <property type="match status" value="1"/>
</dbReference>
<dbReference type="InterPro" id="IPR002562">
    <property type="entry name" value="3'-5'_exonuclease_dom"/>
</dbReference>
<dbReference type="SUPFAM" id="SSF53098">
    <property type="entry name" value="Ribonuclease H-like"/>
    <property type="match status" value="1"/>
</dbReference>
<dbReference type="InterPro" id="IPR012337">
    <property type="entry name" value="RNaseH-like_sf"/>
</dbReference>
<dbReference type="Proteomes" id="UP001163846">
    <property type="component" value="Unassembled WGS sequence"/>
</dbReference>
<protein>
    <recommendedName>
        <fullName evidence="6">3'-5' exonuclease domain-containing protein</fullName>
    </recommendedName>
</protein>
<gene>
    <name evidence="4" type="ORF">F5878DRAFT_508001</name>
</gene>
<evidence type="ECO:0000313" key="4">
    <source>
        <dbReference type="EMBL" id="KAJ3836717.1"/>
    </source>
</evidence>
<evidence type="ECO:0000259" key="2">
    <source>
        <dbReference type="Pfam" id="PF01612"/>
    </source>
</evidence>